<dbReference type="Gene3D" id="1.10.10.10">
    <property type="entry name" value="Winged helix-like DNA-binding domain superfamily/Winged helix DNA-binding domain"/>
    <property type="match status" value="1"/>
</dbReference>
<organism evidence="1">
    <name type="scientific">marine sediment metagenome</name>
    <dbReference type="NCBI Taxonomy" id="412755"/>
    <lineage>
        <taxon>unclassified sequences</taxon>
        <taxon>metagenomes</taxon>
        <taxon>ecological metagenomes</taxon>
    </lineage>
</organism>
<proteinExistence type="predicted"/>
<dbReference type="SUPFAM" id="SSF46689">
    <property type="entry name" value="Homeodomain-like"/>
    <property type="match status" value="1"/>
</dbReference>
<dbReference type="EMBL" id="LAZR01016175">
    <property type="protein sequence ID" value="KKM05624.1"/>
    <property type="molecule type" value="Genomic_DNA"/>
</dbReference>
<dbReference type="AlphaFoldDB" id="A0A0F9H3G2"/>
<accession>A0A0F9H3G2</accession>
<sequence>MPANPGLAAINAQRSVDADSRAAQARQLFEDGALRSDIAEKLGVSRMTVWRLLNREAVRI</sequence>
<dbReference type="InterPro" id="IPR009057">
    <property type="entry name" value="Homeodomain-like_sf"/>
</dbReference>
<reference evidence="1" key="1">
    <citation type="journal article" date="2015" name="Nature">
        <title>Complex archaea that bridge the gap between prokaryotes and eukaryotes.</title>
        <authorList>
            <person name="Spang A."/>
            <person name="Saw J.H."/>
            <person name="Jorgensen S.L."/>
            <person name="Zaremba-Niedzwiedzka K."/>
            <person name="Martijn J."/>
            <person name="Lind A.E."/>
            <person name="van Eijk R."/>
            <person name="Schleper C."/>
            <person name="Guy L."/>
            <person name="Ettema T.J."/>
        </authorList>
    </citation>
    <scope>NUCLEOTIDE SEQUENCE</scope>
</reference>
<protein>
    <submittedName>
        <fullName evidence="1">Uncharacterized protein</fullName>
    </submittedName>
</protein>
<comment type="caution">
    <text evidence="1">The sequence shown here is derived from an EMBL/GenBank/DDBJ whole genome shotgun (WGS) entry which is preliminary data.</text>
</comment>
<gene>
    <name evidence="1" type="ORF">LCGC14_1752250</name>
</gene>
<evidence type="ECO:0000313" key="1">
    <source>
        <dbReference type="EMBL" id="KKM05624.1"/>
    </source>
</evidence>
<dbReference type="InterPro" id="IPR036388">
    <property type="entry name" value="WH-like_DNA-bd_sf"/>
</dbReference>
<dbReference type="Pfam" id="PF13384">
    <property type="entry name" value="HTH_23"/>
    <property type="match status" value="1"/>
</dbReference>
<name>A0A0F9H3G2_9ZZZZ</name>